<sequence>MSDHPDWLPAGWKIKIGVRESGKRDKYYIDPSNKRKFNSKPEVLRYLKNAGPVIKRAKSKKLKNVDASKHSAVKIDIKKTVAENLPPGWIKEIRIKKNGRRTRSDPSYIDPVSGRHFRSMQEVFRYLEARDPGKVESKPKDRGPICAASRDPSQSSSSGAKRQRLADNKEDKHVTGDQSSKPGSKGASTKNVDPPEANHHQQSVKDDAVSGDVPGKLSLVNKVEQHEDTVKQYMKSADSSHSTVDKNANGDPSLTSGLESAEMNNDNTLETNNLEQRVKQNESVTGDLPDMQLQVNRMEQHENRTNPKKQKRMNGKTLGDLPRRTSERLAKIEVDRSVEVKTRNEARPVSSLSGETDVNGTNKFCNRGSSNGIEKFKTENSDDNKQKSSAILPLGDLSPPKMLAGDDCKGGEKQEMPIDMSFNDLLKDPCIEFAIKTLTGAIPIDDVNKVNDSSVSTLPSSSAISVSSSDLPAGDVWADPCFEFAVKTLTGEIPTVDNSHVKNSSPLGSSEISRDNSLMLPNFSLA</sequence>
<feature type="compositionally biased region" description="Basic and acidic residues" evidence="6">
    <location>
        <begin position="130"/>
        <end position="143"/>
    </location>
</feature>
<feature type="compositionally biased region" description="Polar residues" evidence="6">
    <location>
        <begin position="350"/>
        <end position="372"/>
    </location>
</feature>
<dbReference type="CDD" id="cd00122">
    <property type="entry name" value="MBD"/>
    <property type="match status" value="1"/>
</dbReference>
<feature type="region of interest" description="Disordered" evidence="6">
    <location>
        <begin position="300"/>
        <end position="321"/>
    </location>
</feature>
<accession>A0ABD1UQE1</accession>
<proteinExistence type="predicted"/>
<feature type="domain" description="MBD" evidence="7">
    <location>
        <begin position="75"/>
        <end position="142"/>
    </location>
</feature>
<feature type="compositionally biased region" description="Basic and acidic residues" evidence="6">
    <location>
        <begin position="374"/>
        <end position="386"/>
    </location>
</feature>
<keyword evidence="9" id="KW-1185">Reference proteome</keyword>
<dbReference type="InterPro" id="IPR016177">
    <property type="entry name" value="DNA-bd_dom_sf"/>
</dbReference>
<dbReference type="PROSITE" id="PS50982">
    <property type="entry name" value="MBD"/>
    <property type="match status" value="2"/>
</dbReference>
<feature type="region of interest" description="Disordered" evidence="6">
    <location>
        <begin position="343"/>
        <end position="396"/>
    </location>
</feature>
<evidence type="ECO:0000256" key="3">
    <source>
        <dbReference type="ARBA" id="ARBA00023125"/>
    </source>
</evidence>
<dbReference type="Proteomes" id="UP001604336">
    <property type="component" value="Unassembled WGS sequence"/>
</dbReference>
<dbReference type="Gene3D" id="3.30.890.10">
    <property type="entry name" value="Methyl-cpg-binding Protein 2, Chain A"/>
    <property type="match status" value="2"/>
</dbReference>
<evidence type="ECO:0000256" key="1">
    <source>
        <dbReference type="ARBA" id="ARBA00004123"/>
    </source>
</evidence>
<keyword evidence="4" id="KW-0804">Transcription</keyword>
<evidence type="ECO:0000259" key="7">
    <source>
        <dbReference type="PROSITE" id="PS50982"/>
    </source>
</evidence>
<feature type="compositionally biased region" description="Polar residues" evidence="6">
    <location>
        <begin position="176"/>
        <end position="191"/>
    </location>
</feature>
<evidence type="ECO:0000256" key="6">
    <source>
        <dbReference type="SAM" id="MobiDB-lite"/>
    </source>
</evidence>
<dbReference type="PANTHER" id="PTHR34067">
    <property type="entry name" value="OS04G0193200 PROTEIN"/>
    <property type="match status" value="1"/>
</dbReference>
<evidence type="ECO:0000256" key="2">
    <source>
        <dbReference type="ARBA" id="ARBA00023015"/>
    </source>
</evidence>
<dbReference type="InterPro" id="IPR038945">
    <property type="entry name" value="MBD13-like"/>
</dbReference>
<keyword evidence="3" id="KW-0238">DNA-binding</keyword>
<keyword evidence="2" id="KW-0805">Transcription regulation</keyword>
<reference evidence="9" key="1">
    <citation type="submission" date="2024-07" db="EMBL/GenBank/DDBJ databases">
        <title>Two chromosome-level genome assemblies of Korean endemic species Abeliophyllum distichum and Forsythia ovata (Oleaceae).</title>
        <authorList>
            <person name="Jang H."/>
        </authorList>
    </citation>
    <scope>NUCLEOTIDE SEQUENCE [LARGE SCALE GENOMIC DNA]</scope>
</reference>
<feature type="compositionally biased region" description="Basic and acidic residues" evidence="6">
    <location>
        <begin position="164"/>
        <end position="175"/>
    </location>
</feature>
<evidence type="ECO:0000313" key="8">
    <source>
        <dbReference type="EMBL" id="KAL2527264.1"/>
    </source>
</evidence>
<feature type="compositionally biased region" description="Polar residues" evidence="6">
    <location>
        <begin position="237"/>
        <end position="258"/>
    </location>
</feature>
<name>A0ABD1UQE1_9LAMI</name>
<dbReference type="GO" id="GO:0005634">
    <property type="term" value="C:nucleus"/>
    <property type="evidence" value="ECO:0007669"/>
    <property type="project" value="UniProtKB-SubCell"/>
</dbReference>
<evidence type="ECO:0000256" key="5">
    <source>
        <dbReference type="ARBA" id="ARBA00023242"/>
    </source>
</evidence>
<gene>
    <name evidence="8" type="ORF">Adt_12318</name>
</gene>
<dbReference type="SUPFAM" id="SSF54171">
    <property type="entry name" value="DNA-binding domain"/>
    <property type="match status" value="2"/>
</dbReference>
<dbReference type="InterPro" id="IPR001739">
    <property type="entry name" value="Methyl_CpG_DNA-bd"/>
</dbReference>
<dbReference type="EMBL" id="JBFOLK010000003">
    <property type="protein sequence ID" value="KAL2527264.1"/>
    <property type="molecule type" value="Genomic_DNA"/>
</dbReference>
<comment type="caution">
    <text evidence="8">The sequence shown here is derived from an EMBL/GenBank/DDBJ whole genome shotgun (WGS) entry which is preliminary data.</text>
</comment>
<dbReference type="GO" id="GO:0003677">
    <property type="term" value="F:DNA binding"/>
    <property type="evidence" value="ECO:0007669"/>
    <property type="project" value="UniProtKB-KW"/>
</dbReference>
<protein>
    <submittedName>
        <fullName evidence="8">Methyl-CpG binding transcription regulator</fullName>
    </submittedName>
</protein>
<feature type="region of interest" description="Disordered" evidence="6">
    <location>
        <begin position="130"/>
        <end position="214"/>
    </location>
</feature>
<feature type="compositionally biased region" description="Basic and acidic residues" evidence="6">
    <location>
        <begin position="196"/>
        <end position="208"/>
    </location>
</feature>
<dbReference type="AlphaFoldDB" id="A0ABD1UQE1"/>
<feature type="region of interest" description="Disordered" evidence="6">
    <location>
        <begin position="232"/>
        <end position="260"/>
    </location>
</feature>
<organism evidence="8 9">
    <name type="scientific">Abeliophyllum distichum</name>
    <dbReference type="NCBI Taxonomy" id="126358"/>
    <lineage>
        <taxon>Eukaryota</taxon>
        <taxon>Viridiplantae</taxon>
        <taxon>Streptophyta</taxon>
        <taxon>Embryophyta</taxon>
        <taxon>Tracheophyta</taxon>
        <taxon>Spermatophyta</taxon>
        <taxon>Magnoliopsida</taxon>
        <taxon>eudicotyledons</taxon>
        <taxon>Gunneridae</taxon>
        <taxon>Pentapetalae</taxon>
        <taxon>asterids</taxon>
        <taxon>lamiids</taxon>
        <taxon>Lamiales</taxon>
        <taxon>Oleaceae</taxon>
        <taxon>Forsythieae</taxon>
        <taxon>Abeliophyllum</taxon>
    </lineage>
</organism>
<keyword evidence="5" id="KW-0539">Nucleus</keyword>
<comment type="subcellular location">
    <subcellularLocation>
        <location evidence="1">Nucleus</location>
    </subcellularLocation>
</comment>
<evidence type="ECO:0000313" key="9">
    <source>
        <dbReference type="Proteomes" id="UP001604336"/>
    </source>
</evidence>
<evidence type="ECO:0000256" key="4">
    <source>
        <dbReference type="ARBA" id="ARBA00023163"/>
    </source>
</evidence>
<dbReference type="Pfam" id="PF01429">
    <property type="entry name" value="MBD"/>
    <property type="match status" value="2"/>
</dbReference>
<feature type="domain" description="MBD" evidence="7">
    <location>
        <begin position="1"/>
        <end position="72"/>
    </location>
</feature>
<dbReference type="PANTHER" id="PTHR34067:SF20">
    <property type="entry name" value="OS08G0206700 PROTEIN"/>
    <property type="match status" value="1"/>
</dbReference>